<evidence type="ECO:0000313" key="2">
    <source>
        <dbReference type="EMBL" id="EQD36180.1"/>
    </source>
</evidence>
<comment type="caution">
    <text evidence="2">The sequence shown here is derived from an EMBL/GenBank/DDBJ whole genome shotgun (WGS) entry which is preliminary data.</text>
</comment>
<dbReference type="GO" id="GO:0019543">
    <property type="term" value="P:propionate catabolic process"/>
    <property type="evidence" value="ECO:0007669"/>
    <property type="project" value="TreeGrafter"/>
</dbReference>
<dbReference type="GO" id="GO:0046327">
    <property type="term" value="P:glycerol biosynthetic process from pyruvate"/>
    <property type="evidence" value="ECO:0007669"/>
    <property type="project" value="TreeGrafter"/>
</dbReference>
<dbReference type="PANTHER" id="PTHR11561:SF0">
    <property type="entry name" value="PHOSPHOENOLPYRUVATE CARBOXYKINASE [GTP]-RELATED"/>
    <property type="match status" value="1"/>
</dbReference>
<dbReference type="EC" id="4.1.1.32" evidence="2"/>
<dbReference type="Pfam" id="PF00821">
    <property type="entry name" value="PEPCK_GTP"/>
    <property type="match status" value="1"/>
</dbReference>
<protein>
    <submittedName>
        <fullName evidence="2">Phosphoenolpyruvate carboxykinase, GTP-utilizing</fullName>
        <ecNumber evidence="2">4.1.1.32</ecNumber>
    </submittedName>
</protein>
<name>T1A2Y0_9ZZZZ</name>
<dbReference type="GO" id="GO:0005829">
    <property type="term" value="C:cytosol"/>
    <property type="evidence" value="ECO:0007669"/>
    <property type="project" value="TreeGrafter"/>
</dbReference>
<dbReference type="SUPFAM" id="SSF53795">
    <property type="entry name" value="PEP carboxykinase-like"/>
    <property type="match status" value="1"/>
</dbReference>
<reference evidence="2" key="2">
    <citation type="journal article" date="2014" name="ISME J.">
        <title>Microbial stratification in low pH oxic and suboxic macroscopic growths along an acid mine drainage.</title>
        <authorList>
            <person name="Mendez-Garcia C."/>
            <person name="Mesa V."/>
            <person name="Sprenger R.R."/>
            <person name="Richter M."/>
            <person name="Diez M.S."/>
            <person name="Solano J."/>
            <person name="Bargiela R."/>
            <person name="Golyshina O.V."/>
            <person name="Manteca A."/>
            <person name="Ramos J.L."/>
            <person name="Gallego J.R."/>
            <person name="Llorente I."/>
            <person name="Martins Dos Santos V.A."/>
            <person name="Jensen O.N."/>
            <person name="Pelaez A.I."/>
            <person name="Sanchez J."/>
            <person name="Ferrer M."/>
        </authorList>
    </citation>
    <scope>NUCLEOTIDE SEQUENCE</scope>
</reference>
<sequence>IFHVNWFRQGQDGKYLWPGYGENLRVIQWILERCEGHIPAQESPIGYLPTPGGDFNLKGLTLDQDALGELFGVDRKAWIDEFDNLESFLLDYEPRVPIELKEVLQRVQRELSSRD</sequence>
<dbReference type="InterPro" id="IPR008209">
    <property type="entry name" value="PEP_carboxykinase_GTP"/>
</dbReference>
<dbReference type="PANTHER" id="PTHR11561">
    <property type="entry name" value="PHOSPHOENOLPYRUVATE CARBOXYKINASE"/>
    <property type="match status" value="1"/>
</dbReference>
<dbReference type="InterPro" id="IPR013035">
    <property type="entry name" value="PEP_carboxykinase_C"/>
</dbReference>
<dbReference type="GO" id="GO:0006107">
    <property type="term" value="P:oxaloacetate metabolic process"/>
    <property type="evidence" value="ECO:0007669"/>
    <property type="project" value="TreeGrafter"/>
</dbReference>
<keyword evidence="2" id="KW-0418">Kinase</keyword>
<dbReference type="EMBL" id="AUZX01013241">
    <property type="protein sequence ID" value="EQD36180.1"/>
    <property type="molecule type" value="Genomic_DNA"/>
</dbReference>
<feature type="non-terminal residue" evidence="2">
    <location>
        <position position="1"/>
    </location>
</feature>
<organism evidence="2">
    <name type="scientific">mine drainage metagenome</name>
    <dbReference type="NCBI Taxonomy" id="410659"/>
    <lineage>
        <taxon>unclassified sequences</taxon>
        <taxon>metagenomes</taxon>
        <taxon>ecological metagenomes</taxon>
    </lineage>
</organism>
<accession>T1A2Y0</accession>
<dbReference type="GO" id="GO:0033993">
    <property type="term" value="P:response to lipid"/>
    <property type="evidence" value="ECO:0007669"/>
    <property type="project" value="TreeGrafter"/>
</dbReference>
<dbReference type="GO" id="GO:0071333">
    <property type="term" value="P:cellular response to glucose stimulus"/>
    <property type="evidence" value="ECO:0007669"/>
    <property type="project" value="TreeGrafter"/>
</dbReference>
<reference evidence="2" key="1">
    <citation type="submission" date="2013-08" db="EMBL/GenBank/DDBJ databases">
        <authorList>
            <person name="Mendez C."/>
            <person name="Richter M."/>
            <person name="Ferrer M."/>
            <person name="Sanchez J."/>
        </authorList>
    </citation>
    <scope>NUCLEOTIDE SEQUENCE</scope>
</reference>
<dbReference type="Gene3D" id="3.90.228.20">
    <property type="match status" value="1"/>
</dbReference>
<dbReference type="GO" id="GO:0006094">
    <property type="term" value="P:gluconeogenesis"/>
    <property type="evidence" value="ECO:0007669"/>
    <property type="project" value="InterPro"/>
</dbReference>
<keyword evidence="2" id="KW-0670">Pyruvate</keyword>
<dbReference type="GO" id="GO:0042594">
    <property type="term" value="P:response to starvation"/>
    <property type="evidence" value="ECO:0007669"/>
    <property type="project" value="TreeGrafter"/>
</dbReference>
<dbReference type="GO" id="GO:0016301">
    <property type="term" value="F:kinase activity"/>
    <property type="evidence" value="ECO:0007669"/>
    <property type="project" value="UniProtKB-KW"/>
</dbReference>
<dbReference type="GO" id="GO:0005525">
    <property type="term" value="F:GTP binding"/>
    <property type="evidence" value="ECO:0007669"/>
    <property type="project" value="InterPro"/>
</dbReference>
<dbReference type="GO" id="GO:0030145">
    <property type="term" value="F:manganese ion binding"/>
    <property type="evidence" value="ECO:0007669"/>
    <property type="project" value="TreeGrafter"/>
</dbReference>
<dbReference type="InterPro" id="IPR035077">
    <property type="entry name" value="PEP_carboxykinase_GTP_C"/>
</dbReference>
<evidence type="ECO:0000259" key="1">
    <source>
        <dbReference type="Pfam" id="PF00821"/>
    </source>
</evidence>
<dbReference type="AlphaFoldDB" id="T1A2Y0"/>
<feature type="domain" description="Phosphoenolpyruvate carboxykinase C-terminal P-loop" evidence="1">
    <location>
        <begin position="1"/>
        <end position="108"/>
    </location>
</feature>
<keyword evidence="2" id="KW-0808">Transferase</keyword>
<keyword evidence="2" id="KW-0456">Lyase</keyword>
<dbReference type="GO" id="GO:0004613">
    <property type="term" value="F:phosphoenolpyruvate carboxykinase (GTP) activity"/>
    <property type="evidence" value="ECO:0007669"/>
    <property type="project" value="UniProtKB-EC"/>
</dbReference>
<proteinExistence type="predicted"/>
<gene>
    <name evidence="2" type="ORF">B1A_17977</name>
</gene>